<feature type="region of interest" description="Disordered" evidence="1">
    <location>
        <begin position="1"/>
        <end position="42"/>
    </location>
</feature>
<gene>
    <name evidence="2" type="ORF">SY89_00717</name>
</gene>
<protein>
    <submittedName>
        <fullName evidence="2">Uncharacterized protein</fullName>
    </submittedName>
</protein>
<dbReference type="AlphaFoldDB" id="A0A0P7I016"/>
<sequence>MEYEEQLDRALENVPELGGATSVSASPTRKYRKTGRSPDSPT</sequence>
<proteinExistence type="predicted"/>
<comment type="caution">
    <text evidence="2">The sequence shown here is derived from an EMBL/GenBank/DDBJ whole genome shotgun (WGS) entry which is preliminary data.</text>
</comment>
<feature type="compositionally biased region" description="Basic and acidic residues" evidence="1">
    <location>
        <begin position="1"/>
        <end position="11"/>
    </location>
</feature>
<reference evidence="3" key="1">
    <citation type="submission" date="2013-11" db="EMBL/GenBank/DDBJ databases">
        <authorList>
            <person name="Hoang H.T."/>
            <person name="Killian M.L."/>
            <person name="Madson D.M."/>
            <person name="Arruda P.H.E."/>
            <person name="Sun D."/>
            <person name="Schwartz K.J."/>
            <person name="Yoon K."/>
        </authorList>
    </citation>
    <scope>NUCLEOTIDE SEQUENCE [LARGE SCALE GENOMIC DNA]</scope>
    <source>
        <strain evidence="3">CDK2</strain>
    </source>
</reference>
<organism evidence="2 3">
    <name type="scientific">Halolamina pelagica</name>
    <dbReference type="NCBI Taxonomy" id="699431"/>
    <lineage>
        <taxon>Archaea</taxon>
        <taxon>Methanobacteriati</taxon>
        <taxon>Methanobacteriota</taxon>
        <taxon>Stenosarchaea group</taxon>
        <taxon>Halobacteria</taxon>
        <taxon>Halobacteriales</taxon>
        <taxon>Haloferacaceae</taxon>
    </lineage>
</organism>
<evidence type="ECO:0000313" key="2">
    <source>
        <dbReference type="EMBL" id="KPN29997.1"/>
    </source>
</evidence>
<evidence type="ECO:0000256" key="1">
    <source>
        <dbReference type="SAM" id="MobiDB-lite"/>
    </source>
</evidence>
<dbReference type="Proteomes" id="UP000050535">
    <property type="component" value="Unassembled WGS sequence"/>
</dbReference>
<keyword evidence="3" id="KW-1185">Reference proteome</keyword>
<accession>A0A0P7I016</accession>
<name>A0A0P7I016_9EURY</name>
<evidence type="ECO:0000313" key="3">
    <source>
        <dbReference type="Proteomes" id="UP000050535"/>
    </source>
</evidence>
<dbReference type="EMBL" id="LGUC01000001">
    <property type="protein sequence ID" value="KPN29997.1"/>
    <property type="molecule type" value="Genomic_DNA"/>
</dbReference>
<dbReference type="STRING" id="699431.SY89_00717"/>